<comment type="caution">
    <text evidence="2">The sequence shown here is derived from an EMBL/GenBank/DDBJ whole genome shotgun (WGS) entry which is preliminary data.</text>
</comment>
<dbReference type="EMBL" id="CAJJDP010000091">
    <property type="protein sequence ID" value="CAD8188165.1"/>
    <property type="molecule type" value="Genomic_DNA"/>
</dbReference>
<feature type="transmembrane region" description="Helical" evidence="1">
    <location>
        <begin position="40"/>
        <end position="58"/>
    </location>
</feature>
<proteinExistence type="predicted"/>
<organism evidence="2 3">
    <name type="scientific">Paramecium octaurelia</name>
    <dbReference type="NCBI Taxonomy" id="43137"/>
    <lineage>
        <taxon>Eukaryota</taxon>
        <taxon>Sar</taxon>
        <taxon>Alveolata</taxon>
        <taxon>Ciliophora</taxon>
        <taxon>Intramacronucleata</taxon>
        <taxon>Oligohymenophorea</taxon>
        <taxon>Peniculida</taxon>
        <taxon>Parameciidae</taxon>
        <taxon>Paramecium</taxon>
    </lineage>
</organism>
<keyword evidence="3" id="KW-1185">Reference proteome</keyword>
<reference evidence="2" key="1">
    <citation type="submission" date="2021-01" db="EMBL/GenBank/DDBJ databases">
        <authorList>
            <consortium name="Genoscope - CEA"/>
            <person name="William W."/>
        </authorList>
    </citation>
    <scope>NUCLEOTIDE SEQUENCE</scope>
</reference>
<protein>
    <recommendedName>
        <fullName evidence="4">Transmembrane protein</fullName>
    </recommendedName>
</protein>
<dbReference type="AlphaFoldDB" id="A0A8S1WHJ2"/>
<evidence type="ECO:0008006" key="4">
    <source>
        <dbReference type="Google" id="ProtNLM"/>
    </source>
</evidence>
<keyword evidence="1" id="KW-0472">Membrane</keyword>
<sequence length="147" mass="17733">MQPKNRKTYLSYRSFEPKQHVHSTTFVLKSRILISTSKQYFFIYLVIMFLFDHLKCFIRCSSSKNILSRAKFIYDIQIFCASINMKFRLPNFNYEKQISKMPSIKFLLKSCSRTKTTKSTYLRDPIINTIIYHYFQSHRHLLNAYEL</sequence>
<accession>A0A8S1WHJ2</accession>
<keyword evidence="1" id="KW-1133">Transmembrane helix</keyword>
<evidence type="ECO:0000256" key="1">
    <source>
        <dbReference type="SAM" id="Phobius"/>
    </source>
</evidence>
<gene>
    <name evidence="2" type="ORF">POCTA_138.1.T0920065</name>
</gene>
<evidence type="ECO:0000313" key="3">
    <source>
        <dbReference type="Proteomes" id="UP000683925"/>
    </source>
</evidence>
<dbReference type="Proteomes" id="UP000683925">
    <property type="component" value="Unassembled WGS sequence"/>
</dbReference>
<keyword evidence="1" id="KW-0812">Transmembrane</keyword>
<evidence type="ECO:0000313" key="2">
    <source>
        <dbReference type="EMBL" id="CAD8188165.1"/>
    </source>
</evidence>
<name>A0A8S1WHJ2_PAROT</name>